<evidence type="ECO:0000313" key="2">
    <source>
        <dbReference type="EMBL" id="TVZ05895.1"/>
    </source>
</evidence>
<evidence type="ECO:0000256" key="1">
    <source>
        <dbReference type="ARBA" id="ARBA00024029"/>
    </source>
</evidence>
<organism evidence="2 3">
    <name type="scientific">Trebonia kvetii</name>
    <dbReference type="NCBI Taxonomy" id="2480626"/>
    <lineage>
        <taxon>Bacteria</taxon>
        <taxon>Bacillati</taxon>
        <taxon>Actinomycetota</taxon>
        <taxon>Actinomycetes</taxon>
        <taxon>Streptosporangiales</taxon>
        <taxon>Treboniaceae</taxon>
        <taxon>Trebonia</taxon>
    </lineage>
</organism>
<name>A0A6P2C5W5_9ACTN</name>
<dbReference type="Gene3D" id="3.40.50.10310">
    <property type="entry name" value="Creatininase"/>
    <property type="match status" value="1"/>
</dbReference>
<dbReference type="AlphaFoldDB" id="A0A6P2C5W5"/>
<evidence type="ECO:0008006" key="4">
    <source>
        <dbReference type="Google" id="ProtNLM"/>
    </source>
</evidence>
<dbReference type="Pfam" id="PF02633">
    <property type="entry name" value="Creatininase"/>
    <property type="match status" value="1"/>
</dbReference>
<sequence length="103" mass="11064">MEVAEVVKPRSLEQAVRRVGARFLALAAVPSSILLHAHPELVRDGYESADWTANDRQHLLINSTAAYTRSGVIGRPSLGSADKGKVALASLVRSFADVLQALE</sequence>
<keyword evidence="3" id="KW-1185">Reference proteome</keyword>
<proteinExistence type="inferred from homology"/>
<protein>
    <recommendedName>
        <fullName evidence="4">Creatininase family protein</fullName>
    </recommendedName>
</protein>
<dbReference type="InterPro" id="IPR003785">
    <property type="entry name" value="Creatininase/forma_Hydrolase"/>
</dbReference>
<dbReference type="EMBL" id="RPFW01000002">
    <property type="protein sequence ID" value="TVZ05895.1"/>
    <property type="molecule type" value="Genomic_DNA"/>
</dbReference>
<gene>
    <name evidence="2" type="ORF">EAS64_14255</name>
</gene>
<comment type="similarity">
    <text evidence="1">Belongs to the creatininase superfamily.</text>
</comment>
<dbReference type="Proteomes" id="UP000460272">
    <property type="component" value="Unassembled WGS sequence"/>
</dbReference>
<accession>A0A6P2C5W5</accession>
<dbReference type="SUPFAM" id="SSF102215">
    <property type="entry name" value="Creatininase"/>
    <property type="match status" value="1"/>
</dbReference>
<reference evidence="2 3" key="1">
    <citation type="submission" date="2018-11" db="EMBL/GenBank/DDBJ databases">
        <title>Trebonia kvetii gen.nov., sp.nov., a novel acidophilic actinobacterium, and proposal of the new actinobacterial family Treboniaceae fam. nov.</title>
        <authorList>
            <person name="Rapoport D."/>
            <person name="Sagova-Mareckova M."/>
            <person name="Sedlacek I."/>
            <person name="Provaznik J."/>
            <person name="Kralova S."/>
            <person name="Pavlinic D."/>
            <person name="Benes V."/>
            <person name="Kopecky J."/>
        </authorList>
    </citation>
    <scope>NUCLEOTIDE SEQUENCE [LARGE SCALE GENOMIC DNA]</scope>
    <source>
        <strain evidence="2 3">15Tr583</strain>
    </source>
</reference>
<dbReference type="OrthoDB" id="9801445at2"/>
<evidence type="ECO:0000313" key="3">
    <source>
        <dbReference type="Proteomes" id="UP000460272"/>
    </source>
</evidence>
<dbReference type="InterPro" id="IPR024087">
    <property type="entry name" value="Creatininase-like_sf"/>
</dbReference>
<comment type="caution">
    <text evidence="2">The sequence shown here is derived from an EMBL/GenBank/DDBJ whole genome shotgun (WGS) entry which is preliminary data.</text>
</comment>